<dbReference type="PATRIC" id="fig|1150600.3.peg.114"/>
<evidence type="ECO:0000313" key="2">
    <source>
        <dbReference type="EMBL" id="EOR96693.1"/>
    </source>
</evidence>
<dbReference type="AlphaFoldDB" id="R9GYI0"/>
<name>R9GYI0_9SPHI</name>
<reference evidence="2 3" key="1">
    <citation type="journal article" date="2013" name="Genome Announc.">
        <title>Draft Genome Sequence of Arcticibacter svalbardensis Strain MN12-7T, a Member of the Family Sphingobacteriaceae Isolated from an Arctic Soil Sample.</title>
        <authorList>
            <person name="Shivaji S."/>
            <person name="Ara S."/>
            <person name="Prasad S."/>
            <person name="Manasa B.P."/>
            <person name="Begum Z."/>
            <person name="Singh A."/>
            <person name="Kumar Pinnaka A."/>
        </authorList>
    </citation>
    <scope>NUCLEOTIDE SEQUENCE [LARGE SCALE GENOMIC DNA]</scope>
    <source>
        <strain evidence="2 3">MN12-7</strain>
    </source>
</reference>
<dbReference type="CDD" id="cd07721">
    <property type="entry name" value="yflN-like_MBL-fold"/>
    <property type="match status" value="1"/>
</dbReference>
<dbReference type="EMBL" id="AQPN01000002">
    <property type="protein sequence ID" value="EOR96693.1"/>
    <property type="molecule type" value="Genomic_DNA"/>
</dbReference>
<dbReference type="Gene3D" id="3.60.15.10">
    <property type="entry name" value="Ribonuclease Z/Hydroxyacylglutathione hydrolase-like"/>
    <property type="match status" value="1"/>
</dbReference>
<dbReference type="Pfam" id="PF00753">
    <property type="entry name" value="Lactamase_B"/>
    <property type="match status" value="1"/>
</dbReference>
<accession>R9GYI0</accession>
<gene>
    <name evidence="2" type="ORF">ADIARSV_0116</name>
</gene>
<dbReference type="SMART" id="SM00849">
    <property type="entry name" value="Lactamase_B"/>
    <property type="match status" value="1"/>
</dbReference>
<dbReference type="InterPro" id="IPR036866">
    <property type="entry name" value="RibonucZ/Hydroxyglut_hydro"/>
</dbReference>
<organism evidence="2 3">
    <name type="scientific">Arcticibacter svalbardensis MN12-7</name>
    <dbReference type="NCBI Taxonomy" id="1150600"/>
    <lineage>
        <taxon>Bacteria</taxon>
        <taxon>Pseudomonadati</taxon>
        <taxon>Bacteroidota</taxon>
        <taxon>Sphingobacteriia</taxon>
        <taxon>Sphingobacteriales</taxon>
        <taxon>Sphingobacteriaceae</taxon>
        <taxon>Arcticibacter</taxon>
    </lineage>
</organism>
<dbReference type="PANTHER" id="PTHR42951">
    <property type="entry name" value="METALLO-BETA-LACTAMASE DOMAIN-CONTAINING"/>
    <property type="match status" value="1"/>
</dbReference>
<evidence type="ECO:0000259" key="1">
    <source>
        <dbReference type="SMART" id="SM00849"/>
    </source>
</evidence>
<evidence type="ECO:0000313" key="3">
    <source>
        <dbReference type="Proteomes" id="UP000014174"/>
    </source>
</evidence>
<keyword evidence="3" id="KW-1185">Reference proteome</keyword>
<dbReference type="InterPro" id="IPR001279">
    <property type="entry name" value="Metallo-B-lactamas"/>
</dbReference>
<dbReference type="InterPro" id="IPR050855">
    <property type="entry name" value="NDM-1-like"/>
</dbReference>
<comment type="caution">
    <text evidence="2">The sequence shown here is derived from an EMBL/GenBank/DDBJ whole genome shotgun (WGS) entry which is preliminary data.</text>
</comment>
<dbReference type="SUPFAM" id="SSF56281">
    <property type="entry name" value="Metallo-hydrolase/oxidoreductase"/>
    <property type="match status" value="1"/>
</dbReference>
<proteinExistence type="predicted"/>
<dbReference type="GO" id="GO:0016787">
    <property type="term" value="F:hydrolase activity"/>
    <property type="evidence" value="ECO:0007669"/>
    <property type="project" value="UniProtKB-KW"/>
</dbReference>
<feature type="domain" description="Metallo-beta-lactamase" evidence="1">
    <location>
        <begin position="23"/>
        <end position="233"/>
    </location>
</feature>
<dbReference type="Proteomes" id="UP000014174">
    <property type="component" value="Unassembled WGS sequence"/>
</dbReference>
<protein>
    <submittedName>
        <fullName evidence="2">Zn-dependent hydrolase, including glyoxylase</fullName>
    </submittedName>
</protein>
<dbReference type="STRING" id="1150600.ADIARSV_0116"/>
<dbReference type="eggNOG" id="COG0491">
    <property type="taxonomic scope" value="Bacteria"/>
</dbReference>
<keyword evidence="2" id="KW-0378">Hydrolase</keyword>
<dbReference type="PANTHER" id="PTHR42951:SF17">
    <property type="entry name" value="METALLO-BETA-LACTAMASE DOMAIN-CONTAINING PROTEIN"/>
    <property type="match status" value="1"/>
</dbReference>
<sequence length="275" mass="30621">MTSVSSGSGKEVRDDIYYYTNQIVNIVMIGDPEGEDWFLVDTGMPYSGKEIMFITEERFGKGSKPKAIFLTHGHFDHVGGIVDLLEAWDVPVYAHLLEFPYLTGKKSYPDPDPSVEGGLLAKISSIYPHEPVDIGEVLLPLPHNGSVPGLPEWRWIAAPGHSPGQVAFFRERDKILLSADAFITVRQDSLYKVLIQKEEVNGPPRYLTTDWQAAAETVKELASLQPELVISGHGQFMEGEELRAGLEILAYGFDKLAKPKYGKYVTDTDQEQGHQ</sequence>